<organism evidence="1 2">
    <name type="scientific">Nitrosomonas supralitoralis</name>
    <dbReference type="NCBI Taxonomy" id="2116706"/>
    <lineage>
        <taxon>Bacteria</taxon>
        <taxon>Pseudomonadati</taxon>
        <taxon>Pseudomonadota</taxon>
        <taxon>Betaproteobacteria</taxon>
        <taxon>Nitrosomonadales</taxon>
        <taxon>Nitrosomonadaceae</taxon>
        <taxon>Nitrosomonas</taxon>
    </lineage>
</organism>
<comment type="caution">
    <text evidence="1">The sequence shown here is derived from an EMBL/GenBank/DDBJ whole genome shotgun (WGS) entry which is preliminary data.</text>
</comment>
<sequence>MHYYQFNISGYQNHTKHLIPIKDICYRRLLDGQYRHEIPIPIDAKALYRLIMLRDYVEHVQQILNEFFEFTNDDWINQRAYKEIKKYLPVKKNHWSLKLTKSQRCSIQAIRNATKINASLYWLTKDHKFQIAEFYFKTDIQTSETGIAHEFDYIIPLRGKVVCGLHVHWNLQVLSASKNRQKSSLLGIS</sequence>
<accession>A0A2P7NSA2</accession>
<keyword evidence="2" id="KW-1185">Reference proteome</keyword>
<dbReference type="InterPro" id="IPR010781">
    <property type="entry name" value="DUF1376"/>
</dbReference>
<evidence type="ECO:0000313" key="2">
    <source>
        <dbReference type="Proteomes" id="UP000241912"/>
    </source>
</evidence>
<dbReference type="Pfam" id="PF07120">
    <property type="entry name" value="DUF1376"/>
    <property type="match status" value="1"/>
</dbReference>
<dbReference type="RefSeq" id="WP_106707854.1">
    <property type="nucleotide sequence ID" value="NZ_PXXU01000055.1"/>
</dbReference>
<name>A0A2P7NSA2_9PROT</name>
<evidence type="ECO:0000313" key="1">
    <source>
        <dbReference type="EMBL" id="PSJ16353.1"/>
    </source>
</evidence>
<dbReference type="EMBL" id="PXXU01000055">
    <property type="protein sequence ID" value="PSJ16353.1"/>
    <property type="molecule type" value="Genomic_DNA"/>
</dbReference>
<protein>
    <submittedName>
        <fullName evidence="1">Uncharacterized protein</fullName>
    </submittedName>
</protein>
<dbReference type="Proteomes" id="UP000241912">
    <property type="component" value="Unassembled WGS sequence"/>
</dbReference>
<dbReference type="AlphaFoldDB" id="A0A2P7NSA2"/>
<proteinExistence type="predicted"/>
<gene>
    <name evidence="1" type="ORF">C7H79_13930</name>
</gene>
<reference evidence="1 2" key="1">
    <citation type="submission" date="2018-03" db="EMBL/GenBank/DDBJ databases">
        <title>Draft genome of Nitrosomonas supralitoralis APG5.</title>
        <authorList>
            <person name="Urakawa H."/>
            <person name="Lopez J.V."/>
        </authorList>
    </citation>
    <scope>NUCLEOTIDE SEQUENCE [LARGE SCALE GENOMIC DNA]</scope>
    <source>
        <strain evidence="1 2">APG5</strain>
    </source>
</reference>